<dbReference type="EMBL" id="BAAASR010000045">
    <property type="protein sequence ID" value="GAA2516347.1"/>
    <property type="molecule type" value="Genomic_DNA"/>
</dbReference>
<protein>
    <submittedName>
        <fullName evidence="1">Uncharacterized protein</fullName>
    </submittedName>
</protein>
<name>A0ABP6AHZ7_9ACTN</name>
<comment type="caution">
    <text evidence="1">The sequence shown here is derived from an EMBL/GenBank/DDBJ whole genome shotgun (WGS) entry which is preliminary data.</text>
</comment>
<organism evidence="1 2">
    <name type="scientific">Streptomyces gobitricini</name>
    <dbReference type="NCBI Taxonomy" id="68211"/>
    <lineage>
        <taxon>Bacteria</taxon>
        <taxon>Bacillati</taxon>
        <taxon>Actinomycetota</taxon>
        <taxon>Actinomycetes</taxon>
        <taxon>Kitasatosporales</taxon>
        <taxon>Streptomycetaceae</taxon>
        <taxon>Streptomyces</taxon>
    </lineage>
</organism>
<evidence type="ECO:0000313" key="2">
    <source>
        <dbReference type="Proteomes" id="UP001499942"/>
    </source>
</evidence>
<proteinExistence type="predicted"/>
<dbReference type="Proteomes" id="UP001499942">
    <property type="component" value="Unassembled WGS sequence"/>
</dbReference>
<keyword evidence="2" id="KW-1185">Reference proteome</keyword>
<sequence length="50" mass="5538">MESPRQQGRSGNPLALPVSGAARIVNREPVPADEQQLKAFGRQYLEPIKH</sequence>
<gene>
    <name evidence="1" type="ORF">GCM10010393_56680</name>
</gene>
<reference evidence="2" key="1">
    <citation type="journal article" date="2019" name="Int. J. Syst. Evol. Microbiol.">
        <title>The Global Catalogue of Microorganisms (GCM) 10K type strain sequencing project: providing services to taxonomists for standard genome sequencing and annotation.</title>
        <authorList>
            <consortium name="The Broad Institute Genomics Platform"/>
            <consortium name="The Broad Institute Genome Sequencing Center for Infectious Disease"/>
            <person name="Wu L."/>
            <person name="Ma J."/>
        </authorList>
    </citation>
    <scope>NUCLEOTIDE SEQUENCE [LARGE SCALE GENOMIC DNA]</scope>
    <source>
        <strain evidence="2">JCM 5062</strain>
    </source>
</reference>
<dbReference type="RefSeq" id="WP_344366484.1">
    <property type="nucleotide sequence ID" value="NZ_BAAASR010000045.1"/>
</dbReference>
<accession>A0ABP6AHZ7</accession>
<evidence type="ECO:0000313" key="1">
    <source>
        <dbReference type="EMBL" id="GAA2516347.1"/>
    </source>
</evidence>